<sequence length="79" mass="8169">MAFVTVDPATFTGSINANGVTRPVRPTLTLISNNLVVTSSGGYLKAIAHLGALDVKPKSFCTEISLTLITTPSISCSTS</sequence>
<accession>A0A6J5ZML9</accession>
<name>A0A6J5ZML9_9ZZZZ</name>
<evidence type="ECO:0000313" key="1">
    <source>
        <dbReference type="EMBL" id="CAB4342616.1"/>
    </source>
</evidence>
<protein>
    <submittedName>
        <fullName evidence="1">Unannotated protein</fullName>
    </submittedName>
</protein>
<reference evidence="1" key="1">
    <citation type="submission" date="2020-05" db="EMBL/GenBank/DDBJ databases">
        <authorList>
            <person name="Chiriac C."/>
            <person name="Salcher M."/>
            <person name="Ghai R."/>
            <person name="Kavagutti S V."/>
        </authorList>
    </citation>
    <scope>NUCLEOTIDE SEQUENCE</scope>
</reference>
<organism evidence="1">
    <name type="scientific">freshwater metagenome</name>
    <dbReference type="NCBI Taxonomy" id="449393"/>
    <lineage>
        <taxon>unclassified sequences</taxon>
        <taxon>metagenomes</taxon>
        <taxon>ecological metagenomes</taxon>
    </lineage>
</organism>
<proteinExistence type="predicted"/>
<dbReference type="AlphaFoldDB" id="A0A6J5ZML9"/>
<dbReference type="EMBL" id="CAESAM010000102">
    <property type="protein sequence ID" value="CAB4342616.1"/>
    <property type="molecule type" value="Genomic_DNA"/>
</dbReference>
<gene>
    <name evidence="1" type="ORF">UFOPK4171_00890</name>
</gene>